<reference evidence="3" key="1">
    <citation type="submission" date="2024-04" db="EMBL/GenBank/DDBJ databases">
        <authorList>
            <person name="Shaw F."/>
            <person name="Minotto A."/>
        </authorList>
    </citation>
    <scope>NUCLEOTIDE SEQUENCE [LARGE SCALE GENOMIC DNA]</scope>
</reference>
<feature type="region of interest" description="Disordered" evidence="1">
    <location>
        <begin position="872"/>
        <end position="894"/>
    </location>
</feature>
<protein>
    <submittedName>
        <fullName evidence="2">Uncharacterized protein</fullName>
    </submittedName>
</protein>
<feature type="compositionally biased region" description="Low complexity" evidence="1">
    <location>
        <begin position="787"/>
        <end position="805"/>
    </location>
</feature>
<feature type="region of interest" description="Disordered" evidence="1">
    <location>
        <begin position="771"/>
        <end position="857"/>
    </location>
</feature>
<name>A0ABP1EAV6_9APHY</name>
<feature type="region of interest" description="Disordered" evidence="1">
    <location>
        <begin position="156"/>
        <end position="256"/>
    </location>
</feature>
<proteinExistence type="predicted"/>
<feature type="region of interest" description="Disordered" evidence="1">
    <location>
        <begin position="334"/>
        <end position="359"/>
    </location>
</feature>
<evidence type="ECO:0000313" key="3">
    <source>
        <dbReference type="Proteomes" id="UP001497453"/>
    </source>
</evidence>
<dbReference type="Proteomes" id="UP001497453">
    <property type="component" value="Chromosome 9"/>
</dbReference>
<keyword evidence="3" id="KW-1185">Reference proteome</keyword>
<accession>A0ABP1EAV6</accession>
<feature type="compositionally biased region" description="Acidic residues" evidence="1">
    <location>
        <begin position="534"/>
        <end position="545"/>
    </location>
</feature>
<feature type="region of interest" description="Disordered" evidence="1">
    <location>
        <begin position="580"/>
        <end position="643"/>
    </location>
</feature>
<feature type="compositionally biased region" description="Basic and acidic residues" evidence="1">
    <location>
        <begin position="374"/>
        <end position="390"/>
    </location>
</feature>
<feature type="region of interest" description="Disordered" evidence="1">
    <location>
        <begin position="374"/>
        <end position="461"/>
    </location>
</feature>
<evidence type="ECO:0000256" key="1">
    <source>
        <dbReference type="SAM" id="MobiDB-lite"/>
    </source>
</evidence>
<sequence>MSSEAITKNEKLLRILREHLSQGEHFDVYKQATEKLVTWLGNRKAYYADVRPKIVDLIQLTLRRMCGIDNSRTFHISQCPATLQGFVNCYVALVCAIAPFVDLFPEPPLRTRLQALLKTIENKAPPAVIQSDVDLSTAAGVDDRVALTNSSIPQMTQSLLRRPSSSGSLVGPVSRSESPDIPLAQHSGASIANIPHQTSLQRPLSAGGKPSNRRFESPSVASSTPTGPSTSRLDGVSHVTSESISQTNTWRKRPLPPSPIVVPSTYSPAVPSPSNLLHEGPYPTPVTATSIPPNFIPMPMINPLPIGLPSPLTPTVASPTLSASPVASTSAAQTTEMSISAPPNVGAVPSKKRKVTSRKTSFLDLDIQDWLKKRETQKQDSHPERDKVDDGVSATREATVPVKTEGAAGAEGSTIAVPSIPKEVTDVPTEPNLCARSVTSQITHDEAPARDSSNAAVHRTSAVDASMADTSFDEDEVDAFLQNELSPSPRSQKLDLPSTTDSRDRSAATSTNVTPAPVSRPTLPQLQTPSESPADSDVDMLDSESTEVRSPSLIVKELPTVLPGCDSTNDDAAIFVREGVTPGPHIQNDADTSKDTETSKLEPSASERKKSDVTVDASGSSSDLPATPGVNVASSSQSSSSGELLIGHTESTVQDKAAVSVRNADVAETSDDLGTLNTTSDPTPEDASLVQLDQDRTEIGSFSQGPQPVPVVPEAERMSVRRTFEHTGLSEDRGHTSLQADEMNSHAAFIAEGASTRAVSEPDAPSRHVTPIIAKPMTPVSLRPTAPSGVPSLPTPSSLPLENSPHAQPNEKSAAPFNLPLSEEGELAPPSNRIPVEGPEEGEIQASPSHPSVDLNVLPSTVTSLPEKPVTVSLHLPSQPPKSSLGSHDGNIPQATTTTTKTCFMSVLGLMAGSGIPQRHSLEFTLTEEQLDALKRWNERYTASDDMSSSLCLSLATYSFPRCLTTLHEDSTAPYGTVLKGDPLPWQTRYQVQARINEEPWLGLYPPFCETKDHLVDYSKKVASGKNSFELYFSGDFEDRVFVLHLHTPSAAQLAELQERREKDVQWQQFLKSVTRFQMPPLLWPDDVANTTTSHAQ</sequence>
<feature type="region of interest" description="Disordered" evidence="1">
    <location>
        <begin position="482"/>
        <end position="552"/>
    </location>
</feature>
<feature type="compositionally biased region" description="Low complexity" evidence="1">
    <location>
        <begin position="158"/>
        <end position="176"/>
    </location>
</feature>
<feature type="compositionally biased region" description="Polar residues" evidence="1">
    <location>
        <begin position="187"/>
        <end position="202"/>
    </location>
</feature>
<feature type="compositionally biased region" description="Basic and acidic residues" evidence="1">
    <location>
        <begin position="591"/>
        <end position="613"/>
    </location>
</feature>
<feature type="compositionally biased region" description="Polar residues" evidence="1">
    <location>
        <begin position="522"/>
        <end position="533"/>
    </location>
</feature>
<gene>
    <name evidence="2" type="ORF">GFSPODELE1_LOCUS11066</name>
</gene>
<organism evidence="2 3">
    <name type="scientific">Somion occarium</name>
    <dbReference type="NCBI Taxonomy" id="3059160"/>
    <lineage>
        <taxon>Eukaryota</taxon>
        <taxon>Fungi</taxon>
        <taxon>Dikarya</taxon>
        <taxon>Basidiomycota</taxon>
        <taxon>Agaricomycotina</taxon>
        <taxon>Agaricomycetes</taxon>
        <taxon>Polyporales</taxon>
        <taxon>Cerrenaceae</taxon>
        <taxon>Somion</taxon>
    </lineage>
</organism>
<feature type="compositionally biased region" description="Polar residues" evidence="1">
    <location>
        <begin position="219"/>
        <end position="249"/>
    </location>
</feature>
<dbReference type="EMBL" id="OZ037952">
    <property type="protein sequence ID" value="CAL1717152.1"/>
    <property type="molecule type" value="Genomic_DNA"/>
</dbReference>
<evidence type="ECO:0000313" key="2">
    <source>
        <dbReference type="EMBL" id="CAL1717152.1"/>
    </source>
</evidence>